<dbReference type="PROSITE" id="PS51746">
    <property type="entry name" value="PPM_2"/>
    <property type="match status" value="1"/>
</dbReference>
<feature type="domain" description="PPM-type phosphatase" evidence="2">
    <location>
        <begin position="78"/>
        <end position="458"/>
    </location>
</feature>
<feature type="transmembrane region" description="Helical" evidence="1">
    <location>
        <begin position="12"/>
        <end position="29"/>
    </location>
</feature>
<evidence type="ECO:0000313" key="4">
    <source>
        <dbReference type="Proteomes" id="UP000467700"/>
    </source>
</evidence>
<keyword evidence="1" id="KW-1133">Transmembrane helix</keyword>
<proteinExistence type="predicted"/>
<keyword evidence="1" id="KW-0472">Membrane</keyword>
<dbReference type="EMBL" id="CACVBS010000031">
    <property type="protein sequence ID" value="CAA7261035.1"/>
    <property type="molecule type" value="Genomic_DNA"/>
</dbReference>
<organism evidence="3 4">
    <name type="scientific">Cyclocybe aegerita</name>
    <name type="common">Black poplar mushroom</name>
    <name type="synonym">Agrocybe aegerita</name>
    <dbReference type="NCBI Taxonomy" id="1973307"/>
    <lineage>
        <taxon>Eukaryota</taxon>
        <taxon>Fungi</taxon>
        <taxon>Dikarya</taxon>
        <taxon>Basidiomycota</taxon>
        <taxon>Agaricomycotina</taxon>
        <taxon>Agaricomycetes</taxon>
        <taxon>Agaricomycetidae</taxon>
        <taxon>Agaricales</taxon>
        <taxon>Agaricineae</taxon>
        <taxon>Bolbitiaceae</taxon>
        <taxon>Cyclocybe</taxon>
    </lineage>
</organism>
<dbReference type="SUPFAM" id="SSF81606">
    <property type="entry name" value="PP2C-like"/>
    <property type="match status" value="1"/>
</dbReference>
<sequence>MKLTNGRNPDLILLGVGVGLLISLVVMPKKKLPGGDELRAELRNALLQITQYVPFDSFEEASRMLSKTAQLDKHGVLRLDRLTLKSGPLGSILSDALTYTLNDKALPVSLTGIYQGHKGSSTAEMLEKSLLAEVIASLQVCYDEYPPFTPENVHAAIKVAFQYRDSKCLYTQLHEVMGHEVLPTTTTGQNTGFKTKRSIAQAFADTYSSATALVGVYLKNDRVFYVARTGGGRAVLGRRVVDSMNPTRHKYEVHVLAQPESSDADRVFGDSPRKWPKVAQELAHKKYLGPAPSERSSATPTPTVSHFTGIQRGDFVVLASEAFWESLGSEEAIGLVGQWLEQRGTRERVGEQEVILPPSEENPTAFVAACSMLHQTTFLPSELPVVFPDGYEDTTTKYKSWNVEKRFISVPHDENAASHLMRNALGGADREATEALYQIGGQRGRELRGDISISVLFFE</sequence>
<name>A0A8S0VQS9_CYCAE</name>
<dbReference type="OrthoDB" id="420076at2759"/>
<dbReference type="InterPro" id="IPR036457">
    <property type="entry name" value="PPM-type-like_dom_sf"/>
</dbReference>
<dbReference type="InterPro" id="IPR015655">
    <property type="entry name" value="PP2C"/>
</dbReference>
<evidence type="ECO:0000313" key="3">
    <source>
        <dbReference type="EMBL" id="CAA7261035.1"/>
    </source>
</evidence>
<dbReference type="SMART" id="SM00332">
    <property type="entry name" value="PP2Cc"/>
    <property type="match status" value="1"/>
</dbReference>
<accession>A0A8S0VQS9</accession>
<dbReference type="PANTHER" id="PTHR47992">
    <property type="entry name" value="PROTEIN PHOSPHATASE"/>
    <property type="match status" value="1"/>
</dbReference>
<reference evidence="3 4" key="1">
    <citation type="submission" date="2020-01" db="EMBL/GenBank/DDBJ databases">
        <authorList>
            <person name="Gupta K D."/>
        </authorList>
    </citation>
    <scope>NUCLEOTIDE SEQUENCE [LARGE SCALE GENOMIC DNA]</scope>
</reference>
<dbReference type="GO" id="GO:0004722">
    <property type="term" value="F:protein serine/threonine phosphatase activity"/>
    <property type="evidence" value="ECO:0007669"/>
    <property type="project" value="InterPro"/>
</dbReference>
<gene>
    <name evidence="3" type="ORF">AAE3_LOCUS3081</name>
</gene>
<keyword evidence="4" id="KW-1185">Reference proteome</keyword>
<keyword evidence="1" id="KW-0812">Transmembrane</keyword>
<protein>
    <recommendedName>
        <fullName evidence="2">PPM-type phosphatase domain-containing protein</fullName>
    </recommendedName>
</protein>
<evidence type="ECO:0000259" key="2">
    <source>
        <dbReference type="PROSITE" id="PS51746"/>
    </source>
</evidence>
<dbReference type="InterPro" id="IPR001932">
    <property type="entry name" value="PPM-type_phosphatase-like_dom"/>
</dbReference>
<evidence type="ECO:0000256" key="1">
    <source>
        <dbReference type="SAM" id="Phobius"/>
    </source>
</evidence>
<dbReference type="Proteomes" id="UP000467700">
    <property type="component" value="Unassembled WGS sequence"/>
</dbReference>
<dbReference type="AlphaFoldDB" id="A0A8S0VQS9"/>
<comment type="caution">
    <text evidence="3">The sequence shown here is derived from an EMBL/GenBank/DDBJ whole genome shotgun (WGS) entry which is preliminary data.</text>
</comment>
<dbReference type="Gene3D" id="3.60.40.10">
    <property type="entry name" value="PPM-type phosphatase domain"/>
    <property type="match status" value="2"/>
</dbReference>